<dbReference type="RefSeq" id="WP_196100455.1">
    <property type="nucleotide sequence ID" value="NZ_CP064939.1"/>
</dbReference>
<dbReference type="Gene3D" id="3.40.50.200">
    <property type="entry name" value="Peptidase S8/S53 domain"/>
    <property type="match status" value="1"/>
</dbReference>
<dbReference type="InterPro" id="IPR022398">
    <property type="entry name" value="Peptidase_S8_His-AS"/>
</dbReference>
<feature type="domain" description="Peptidase S8/S53" evidence="7">
    <location>
        <begin position="172"/>
        <end position="401"/>
    </location>
</feature>
<dbReference type="CDD" id="cd07480">
    <property type="entry name" value="Peptidases_S8_12"/>
    <property type="match status" value="1"/>
</dbReference>
<dbReference type="InterPro" id="IPR015500">
    <property type="entry name" value="Peptidase_S8_subtilisin-rel"/>
</dbReference>
<dbReference type="Proteomes" id="UP000594759">
    <property type="component" value="Chromosome"/>
</dbReference>
<dbReference type="InterPro" id="IPR023828">
    <property type="entry name" value="Peptidase_S8_Ser-AS"/>
</dbReference>
<keyword evidence="4 5" id="KW-0720">Serine protease</keyword>
<evidence type="ECO:0000259" key="7">
    <source>
        <dbReference type="Pfam" id="PF00082"/>
    </source>
</evidence>
<dbReference type="PROSITE" id="PS51892">
    <property type="entry name" value="SUBTILASE"/>
    <property type="match status" value="1"/>
</dbReference>
<accession>A0A7S9Q044</accession>
<dbReference type="AlphaFoldDB" id="A0A7S9Q044"/>
<evidence type="ECO:0000256" key="4">
    <source>
        <dbReference type="ARBA" id="ARBA00022825"/>
    </source>
</evidence>
<dbReference type="GO" id="GO:0004252">
    <property type="term" value="F:serine-type endopeptidase activity"/>
    <property type="evidence" value="ECO:0007669"/>
    <property type="project" value="UniProtKB-UniRule"/>
</dbReference>
<dbReference type="Pfam" id="PF00082">
    <property type="entry name" value="Peptidase_S8"/>
    <property type="match status" value="1"/>
</dbReference>
<dbReference type="PANTHER" id="PTHR43806:SF11">
    <property type="entry name" value="CEREVISIN-RELATED"/>
    <property type="match status" value="1"/>
</dbReference>
<feature type="active site" description="Charge relay system" evidence="5">
    <location>
        <position position="213"/>
    </location>
</feature>
<dbReference type="InterPro" id="IPR050131">
    <property type="entry name" value="Peptidase_S8_subtilisin-like"/>
</dbReference>
<dbReference type="GO" id="GO:0006508">
    <property type="term" value="P:proteolysis"/>
    <property type="evidence" value="ECO:0007669"/>
    <property type="project" value="UniProtKB-KW"/>
</dbReference>
<feature type="active site" description="Charge relay system" evidence="5">
    <location>
        <position position="181"/>
    </location>
</feature>
<evidence type="ECO:0000256" key="3">
    <source>
        <dbReference type="ARBA" id="ARBA00022801"/>
    </source>
</evidence>
<evidence type="ECO:0000256" key="2">
    <source>
        <dbReference type="ARBA" id="ARBA00022670"/>
    </source>
</evidence>
<organism evidence="8 9">
    <name type="scientific">Pedobacter endophyticus</name>
    <dbReference type="NCBI Taxonomy" id="2789740"/>
    <lineage>
        <taxon>Bacteria</taxon>
        <taxon>Pseudomonadati</taxon>
        <taxon>Bacteroidota</taxon>
        <taxon>Sphingobacteriia</taxon>
        <taxon>Sphingobacteriales</taxon>
        <taxon>Sphingobacteriaceae</taxon>
        <taxon>Pedobacter</taxon>
    </lineage>
</organism>
<gene>
    <name evidence="8" type="ORF">IZT61_07020</name>
</gene>
<dbReference type="PROSITE" id="PS00138">
    <property type="entry name" value="SUBTILASE_SER"/>
    <property type="match status" value="1"/>
</dbReference>
<keyword evidence="3 5" id="KW-0378">Hydrolase</keyword>
<evidence type="ECO:0000256" key="1">
    <source>
        <dbReference type="ARBA" id="ARBA00011073"/>
    </source>
</evidence>
<evidence type="ECO:0000256" key="5">
    <source>
        <dbReference type="PROSITE-ProRule" id="PRU01240"/>
    </source>
</evidence>
<evidence type="ECO:0000313" key="9">
    <source>
        <dbReference type="Proteomes" id="UP000594759"/>
    </source>
</evidence>
<sequence length="463" mass="49065">MSKTLEKQEKPEYTGRYLVLLPEGSNTSDAISQISSISGLSLKSSLEFENEFFTDQDLSKTDGIVLDKLGIAIVNEKPKMENAIAGFGENEMIVEKERVVYAIGMVDESTQNYVEGYRDAINHMTSALVGPELEEFDYEDQQAEVESVGATWGLKATNVVPTSILRYNPYNGTGIKVAILDTGLDCNHPDFADRDITHKSFISGESTQDGHGHGTHCTGTACGPLSSPAAAERYGIAYAAKIFIGKVLNNGGSGGDGGILAGINWAIANRCEVVSMSLRGLHNGTGYSAVFETAAARALAQGTLIIAAAGNDSSRPGTVRQVMHPANCPSIMAVGAIDVNMRIASFSNGGLYPTYGAVDIAAPGVNVYSSTKLPTKYASWNGTSMATPHVAGIAALWAQASGLRGINLWKKLTSTAKALSLPARDVGAGLVQAPAKNRFGPFEGFPILRNPKFPIDPITPIEK</sequence>
<dbReference type="InterPro" id="IPR000209">
    <property type="entry name" value="Peptidase_S8/S53_dom"/>
</dbReference>
<dbReference type="PRINTS" id="PR00723">
    <property type="entry name" value="SUBTILISIN"/>
</dbReference>
<proteinExistence type="inferred from homology"/>
<keyword evidence="9" id="KW-1185">Reference proteome</keyword>
<dbReference type="PANTHER" id="PTHR43806">
    <property type="entry name" value="PEPTIDASE S8"/>
    <property type="match status" value="1"/>
</dbReference>
<dbReference type="InterPro" id="IPR023827">
    <property type="entry name" value="Peptidase_S8_Asp-AS"/>
</dbReference>
<feature type="active site" description="Charge relay system" evidence="5">
    <location>
        <position position="384"/>
    </location>
</feature>
<dbReference type="EMBL" id="CP064939">
    <property type="protein sequence ID" value="QPH41003.1"/>
    <property type="molecule type" value="Genomic_DNA"/>
</dbReference>
<dbReference type="PROSITE" id="PS00136">
    <property type="entry name" value="SUBTILASE_ASP"/>
    <property type="match status" value="1"/>
</dbReference>
<dbReference type="PROSITE" id="PS00137">
    <property type="entry name" value="SUBTILASE_HIS"/>
    <property type="match status" value="1"/>
</dbReference>
<dbReference type="SUPFAM" id="SSF52743">
    <property type="entry name" value="Subtilisin-like"/>
    <property type="match status" value="1"/>
</dbReference>
<evidence type="ECO:0000313" key="8">
    <source>
        <dbReference type="EMBL" id="QPH41003.1"/>
    </source>
</evidence>
<reference evidence="8 9" key="1">
    <citation type="submission" date="2020-11" db="EMBL/GenBank/DDBJ databases">
        <title>Pedobacter endophytica, an endophytic bacteria isolated form Carex pumila.</title>
        <authorList>
            <person name="Peng Y."/>
            <person name="Jiang L."/>
            <person name="Lee J."/>
        </authorList>
    </citation>
    <scope>NUCLEOTIDE SEQUENCE [LARGE SCALE GENOMIC DNA]</scope>
    <source>
        <strain evidence="8 9">JBR3-12</strain>
    </source>
</reference>
<name>A0A7S9Q044_9SPHI</name>
<keyword evidence="2 5" id="KW-0645">Protease</keyword>
<evidence type="ECO:0000256" key="6">
    <source>
        <dbReference type="RuleBase" id="RU003355"/>
    </source>
</evidence>
<protein>
    <submittedName>
        <fullName evidence="8">S8 family serine peptidase</fullName>
    </submittedName>
</protein>
<dbReference type="InterPro" id="IPR036852">
    <property type="entry name" value="Peptidase_S8/S53_dom_sf"/>
</dbReference>
<dbReference type="KEGG" id="pex:IZT61_07020"/>
<comment type="similarity">
    <text evidence="1 5 6">Belongs to the peptidase S8 family.</text>
</comment>